<evidence type="ECO:0000313" key="3">
    <source>
        <dbReference type="Proteomes" id="UP001141806"/>
    </source>
</evidence>
<evidence type="ECO:0000256" key="1">
    <source>
        <dbReference type="SAM" id="MobiDB-lite"/>
    </source>
</evidence>
<sequence length="368" mass="40559">MLFHSIFFGRALSVNGIHGGEDGSSPPSATFSGPLLTPTDFVTASQTPDSSSSPISTPLSVPITKPYEVINPPQHPISSFHSSPIIPLPHPPLIRVNLPQPSTSLQPRSGMSVISRSLSGFPPRKPPAQNASAVQPMDCVYSRGNCVDRFNNFLKETGRSTGYVNAQRTELFVTTSVRLHGRPPPTLVPLYCSLSAMVSLVGNFHSNQLFSATQYHYSSTSHLFQKDAVDENSTVVFENLWESVIDFRLRELLVDRNKPPNPNLISLISLKLSAISLLTIVTSLESCRGFLQCDNNAVDAVQFYKNVFETEELKLGSSIVLHRNRFGNRSSLQVTTSLSTPNAVKYLTKKNQKDYFTLIVKKQRLVSL</sequence>
<protein>
    <submittedName>
        <fullName evidence="2">Uncharacterized protein</fullName>
    </submittedName>
</protein>
<dbReference type="Proteomes" id="UP001141806">
    <property type="component" value="Unassembled WGS sequence"/>
</dbReference>
<gene>
    <name evidence="2" type="ORF">NE237_003833</name>
</gene>
<feature type="compositionally biased region" description="Low complexity" evidence="1">
    <location>
        <begin position="43"/>
        <end position="57"/>
    </location>
</feature>
<accession>A0A9Q0KI84</accession>
<dbReference type="EMBL" id="JAMYWD010000005">
    <property type="protein sequence ID" value="KAJ4970734.1"/>
    <property type="molecule type" value="Genomic_DNA"/>
</dbReference>
<keyword evidence="3" id="KW-1185">Reference proteome</keyword>
<evidence type="ECO:0000313" key="2">
    <source>
        <dbReference type="EMBL" id="KAJ4970734.1"/>
    </source>
</evidence>
<dbReference type="AlphaFoldDB" id="A0A9Q0KI84"/>
<comment type="caution">
    <text evidence="2">The sequence shown here is derived from an EMBL/GenBank/DDBJ whole genome shotgun (WGS) entry which is preliminary data.</text>
</comment>
<organism evidence="2 3">
    <name type="scientific">Protea cynaroides</name>
    <dbReference type="NCBI Taxonomy" id="273540"/>
    <lineage>
        <taxon>Eukaryota</taxon>
        <taxon>Viridiplantae</taxon>
        <taxon>Streptophyta</taxon>
        <taxon>Embryophyta</taxon>
        <taxon>Tracheophyta</taxon>
        <taxon>Spermatophyta</taxon>
        <taxon>Magnoliopsida</taxon>
        <taxon>Proteales</taxon>
        <taxon>Proteaceae</taxon>
        <taxon>Protea</taxon>
    </lineage>
</organism>
<feature type="region of interest" description="Disordered" evidence="1">
    <location>
        <begin position="19"/>
        <end position="57"/>
    </location>
</feature>
<reference evidence="2" key="1">
    <citation type="journal article" date="2023" name="Plant J.">
        <title>The genome of the king protea, Protea cynaroides.</title>
        <authorList>
            <person name="Chang J."/>
            <person name="Duong T.A."/>
            <person name="Schoeman C."/>
            <person name="Ma X."/>
            <person name="Roodt D."/>
            <person name="Barker N."/>
            <person name="Li Z."/>
            <person name="Van de Peer Y."/>
            <person name="Mizrachi E."/>
        </authorList>
    </citation>
    <scope>NUCLEOTIDE SEQUENCE</scope>
    <source>
        <tissue evidence="2">Young leaves</tissue>
    </source>
</reference>
<name>A0A9Q0KI84_9MAGN</name>
<proteinExistence type="predicted"/>